<dbReference type="SUPFAM" id="SSF53850">
    <property type="entry name" value="Periplasmic binding protein-like II"/>
    <property type="match status" value="1"/>
</dbReference>
<protein>
    <recommendedName>
        <fullName evidence="6">Phosphonate ABC transporter substrate-binding protein</fullName>
    </recommendedName>
</protein>
<comment type="similarity">
    <text evidence="1">Belongs to the phosphate/phosphite/phosphonate binding protein family.</text>
</comment>
<dbReference type="AlphaFoldDB" id="A0A240U4H8"/>
<evidence type="ECO:0000313" key="4">
    <source>
        <dbReference type="EMBL" id="ART52722.1"/>
    </source>
</evidence>
<evidence type="ECO:0008006" key="6">
    <source>
        <dbReference type="Google" id="ProtNLM"/>
    </source>
</evidence>
<dbReference type="CDD" id="cd01071">
    <property type="entry name" value="PBP2_PhnD_like"/>
    <property type="match status" value="1"/>
</dbReference>
<evidence type="ECO:0000256" key="3">
    <source>
        <dbReference type="SAM" id="MobiDB-lite"/>
    </source>
</evidence>
<feature type="compositionally biased region" description="Basic and acidic residues" evidence="3">
    <location>
        <begin position="17"/>
        <end position="26"/>
    </location>
</feature>
<keyword evidence="5" id="KW-1185">Reference proteome</keyword>
<dbReference type="Proteomes" id="UP000194432">
    <property type="component" value="Chromosome 1"/>
</dbReference>
<dbReference type="NCBIfam" id="TIGR01098">
    <property type="entry name" value="3A0109s03R"/>
    <property type="match status" value="1"/>
</dbReference>
<dbReference type="InterPro" id="IPR005770">
    <property type="entry name" value="PhnD"/>
</dbReference>
<keyword evidence="2" id="KW-0732">Signal</keyword>
<evidence type="ECO:0000256" key="2">
    <source>
        <dbReference type="ARBA" id="ARBA00022729"/>
    </source>
</evidence>
<name>A0A240U4H8_9BURK</name>
<feature type="region of interest" description="Disordered" evidence="3">
    <location>
        <begin position="1"/>
        <end position="27"/>
    </location>
</feature>
<proteinExistence type="inferred from homology"/>
<dbReference type="PANTHER" id="PTHR35841">
    <property type="entry name" value="PHOSPHONATES-BINDING PERIPLASMIC PROTEIN"/>
    <property type="match status" value="1"/>
</dbReference>
<dbReference type="PANTHER" id="PTHR35841:SF1">
    <property type="entry name" value="PHOSPHONATES-BINDING PERIPLASMIC PROTEIN"/>
    <property type="match status" value="1"/>
</dbReference>
<dbReference type="GO" id="GO:0055085">
    <property type="term" value="P:transmembrane transport"/>
    <property type="evidence" value="ECO:0007669"/>
    <property type="project" value="InterPro"/>
</dbReference>
<dbReference type="Gene3D" id="3.40.190.10">
    <property type="entry name" value="Periplasmic binding protein-like II"/>
    <property type="match status" value="2"/>
</dbReference>
<evidence type="ECO:0000256" key="1">
    <source>
        <dbReference type="ARBA" id="ARBA00007162"/>
    </source>
</evidence>
<reference evidence="4 5" key="1">
    <citation type="submission" date="2017-05" db="EMBL/GenBank/DDBJ databases">
        <title>Polyphasic characterization of four soil-derived phenanthrene-degrading Acidovorax strains and proposal of Acidovorax phenanthrenivorans sp. nov.</title>
        <authorList>
            <person name="Singleton D.R."/>
            <person name="Lee J."/>
            <person name="Dickey A.N."/>
            <person name="Stroud A."/>
            <person name="Scholl E.H."/>
            <person name="Wright F.A."/>
            <person name="Aitken M.D."/>
        </authorList>
    </citation>
    <scope>NUCLEOTIDE SEQUENCE [LARGE SCALE GENOMIC DNA]</scope>
    <source>
        <strain evidence="4">NA3</strain>
    </source>
</reference>
<dbReference type="Pfam" id="PF12974">
    <property type="entry name" value="Phosphonate-bd"/>
    <property type="match status" value="1"/>
</dbReference>
<evidence type="ECO:0000313" key="5">
    <source>
        <dbReference type="Proteomes" id="UP000194432"/>
    </source>
</evidence>
<gene>
    <name evidence="4" type="ORF">CBP34_15085</name>
</gene>
<dbReference type="KEGG" id="acin:CBP34_15085"/>
<accession>A0A240U4H8</accession>
<dbReference type="GO" id="GO:0043190">
    <property type="term" value="C:ATP-binding cassette (ABC) transporter complex"/>
    <property type="evidence" value="ECO:0007669"/>
    <property type="project" value="InterPro"/>
</dbReference>
<dbReference type="EMBL" id="CP021361">
    <property type="protein sequence ID" value="ART52722.1"/>
    <property type="molecule type" value="Genomic_DNA"/>
</dbReference>
<organism evidence="4 5">
    <name type="scientific">Acidovorax carolinensis</name>
    <dbReference type="NCBI Taxonomy" id="553814"/>
    <lineage>
        <taxon>Bacteria</taxon>
        <taxon>Pseudomonadati</taxon>
        <taxon>Pseudomonadota</taxon>
        <taxon>Betaproteobacteria</taxon>
        <taxon>Burkholderiales</taxon>
        <taxon>Comamonadaceae</taxon>
        <taxon>Acidovorax</taxon>
    </lineage>
</organism>
<sequence length="321" mass="34887">MRRGAGLLPEQTRAQRRGAETPDPGHHHSLMSKLSFLIMLVAGLLAPSLAAASDAACEDPRTLRVALIPKTNTQKQLQEFRPLQVELERALQRPVVVVASPSYGSVIEGLLSDSIDLAELGPAAYAMLMDRNAAVKPFAANSGRGPAGANVLAMYRSILIVRSNQGIAGINDLRNRSLSLTDPASTSGSLVPRQFVKNKTGQSIDNYFSRISFAGSHDRAIDAVSKGLVDAGFVSTARFEEALKLGRIAPGELAVVWQSEPIPYDPFVLRNRLCKSVVEKIHRVFFNAAPLRAMLESRGAEQFVPVTNADYQVIRDLFSER</sequence>